<dbReference type="EMBL" id="JAHLPM010000002">
    <property type="protein sequence ID" value="MBU5436952.1"/>
    <property type="molecule type" value="Genomic_DNA"/>
</dbReference>
<dbReference type="RefSeq" id="WP_216516589.1">
    <property type="nucleotide sequence ID" value="NZ_JAHLPM010000002.1"/>
</dbReference>
<evidence type="ECO:0000313" key="1">
    <source>
        <dbReference type="EMBL" id="MBU5436952.1"/>
    </source>
</evidence>
<name>A0ABS6E220_9FIRM</name>
<sequence length="148" mass="17693">MDDKTFELLEKMYSEFLSFKNEMTGFKERSERFQDEMTEFKNDMTEFRTDMTEFKSEMTEFKSDMTKFKDDTTSRLTRIEMNQESMEKDIKTIIEVQVNHMEQNEKQHKEMMDTFDGKIEVMEAAIRHIAGQTTMNTAELTTLKKKLA</sequence>
<reference evidence="1 2" key="1">
    <citation type="submission" date="2021-06" db="EMBL/GenBank/DDBJ databases">
        <authorList>
            <person name="Sun Q."/>
            <person name="Li D."/>
        </authorList>
    </citation>
    <scope>NUCLEOTIDE SEQUENCE [LARGE SCALE GENOMIC DNA]</scope>
    <source>
        <strain evidence="1 2">MSJ-40</strain>
    </source>
</reference>
<comment type="caution">
    <text evidence="1">The sequence shown here is derived from an EMBL/GenBank/DDBJ whole genome shotgun (WGS) entry which is preliminary data.</text>
</comment>
<organism evidence="1 2">
    <name type="scientific">Tissierella simiarum</name>
    <dbReference type="NCBI Taxonomy" id="2841534"/>
    <lineage>
        <taxon>Bacteria</taxon>
        <taxon>Bacillati</taxon>
        <taxon>Bacillota</taxon>
        <taxon>Tissierellia</taxon>
        <taxon>Tissierellales</taxon>
        <taxon>Tissierellaceae</taxon>
        <taxon>Tissierella</taxon>
    </lineage>
</organism>
<gene>
    <name evidence="1" type="ORF">KQI42_02960</name>
</gene>
<proteinExistence type="predicted"/>
<evidence type="ECO:0000313" key="2">
    <source>
        <dbReference type="Proteomes" id="UP000749471"/>
    </source>
</evidence>
<accession>A0ABS6E220</accession>
<keyword evidence="2" id="KW-1185">Reference proteome</keyword>
<protein>
    <submittedName>
        <fullName evidence="1">Uncharacterized protein</fullName>
    </submittedName>
</protein>
<dbReference type="Proteomes" id="UP000749471">
    <property type="component" value="Unassembled WGS sequence"/>
</dbReference>